<dbReference type="AlphaFoldDB" id="A0A6J4D004"/>
<reference evidence="3 4" key="1">
    <citation type="submission" date="2019-06" db="EMBL/GenBank/DDBJ databases">
        <title>Complete genome sequence of Helicobacter suis SNTW101c.</title>
        <authorList>
            <person name="Rimbara E."/>
            <person name="Suzuki M."/>
            <person name="Matsui H."/>
            <person name="Nakamura M."/>
            <person name="Mori S."/>
            <person name="Shibayama K."/>
        </authorList>
    </citation>
    <scope>NUCLEOTIDE SEQUENCE [LARGE SCALE GENOMIC DNA]</scope>
    <source>
        <strain evidence="3 4">SNTW101c</strain>
    </source>
</reference>
<feature type="transmembrane region" description="Helical" evidence="1">
    <location>
        <begin position="32"/>
        <end position="57"/>
    </location>
</feature>
<dbReference type="Proteomes" id="UP000317935">
    <property type="component" value="Chromosome"/>
</dbReference>
<evidence type="ECO:0008006" key="6">
    <source>
        <dbReference type="Google" id="ProtNLM"/>
    </source>
</evidence>
<sequence>MKLENFVNFSIVGGFFIGLILSLLKFDQPEYILFGTLTSTVGFYLIILFFASIYMGFVSPRKKLLNKADLERKLVYFNKEFVQREREIEDLLNYVRNYEYNED</sequence>
<feature type="transmembrane region" description="Helical" evidence="1">
    <location>
        <begin position="7"/>
        <end position="26"/>
    </location>
</feature>
<reference evidence="2 5" key="2">
    <citation type="submission" date="2020-04" db="EMBL/GenBank/DDBJ databases">
        <title>Genomic analysis of gastric non-Helicobacter pylori Helicobacters isolated in Japan.</title>
        <authorList>
            <person name="Suzuki M."/>
            <person name="Rimbara E."/>
        </authorList>
    </citation>
    <scope>NUCLEOTIDE SEQUENCE [LARGE SCALE GENOMIC DNA]</scope>
    <source>
        <strain evidence="2 5">NHP19-0020</strain>
    </source>
</reference>
<evidence type="ECO:0000313" key="2">
    <source>
        <dbReference type="EMBL" id="BCD46737.1"/>
    </source>
</evidence>
<evidence type="ECO:0000313" key="5">
    <source>
        <dbReference type="Proteomes" id="UP000509742"/>
    </source>
</evidence>
<dbReference type="EMBL" id="AP019774">
    <property type="protein sequence ID" value="BCD71068.1"/>
    <property type="molecule type" value="Genomic_DNA"/>
</dbReference>
<dbReference type="GeneID" id="56929546"/>
<dbReference type="EMBL" id="AP023036">
    <property type="protein sequence ID" value="BCD46737.1"/>
    <property type="molecule type" value="Genomic_DNA"/>
</dbReference>
<keyword evidence="1" id="KW-0472">Membrane</keyword>
<name>A0A6J4D004_9HELI</name>
<evidence type="ECO:0000313" key="3">
    <source>
        <dbReference type="EMBL" id="BCD71068.1"/>
    </source>
</evidence>
<evidence type="ECO:0000256" key="1">
    <source>
        <dbReference type="SAM" id="Phobius"/>
    </source>
</evidence>
<organism evidence="3 4">
    <name type="scientific">Helicobacter suis</name>
    <dbReference type="NCBI Taxonomy" id="104628"/>
    <lineage>
        <taxon>Bacteria</taxon>
        <taxon>Pseudomonadati</taxon>
        <taxon>Campylobacterota</taxon>
        <taxon>Epsilonproteobacteria</taxon>
        <taxon>Campylobacterales</taxon>
        <taxon>Helicobacteraceae</taxon>
        <taxon>Helicobacter</taxon>
    </lineage>
</organism>
<keyword evidence="1" id="KW-0812">Transmembrane</keyword>
<dbReference type="RefSeq" id="WP_006564389.1">
    <property type="nucleotide sequence ID" value="NZ_AP019774.1"/>
</dbReference>
<protein>
    <recommendedName>
        <fullName evidence="6">Motility integral membrane protein</fullName>
    </recommendedName>
</protein>
<keyword evidence="1" id="KW-1133">Transmembrane helix</keyword>
<keyword evidence="5" id="KW-1185">Reference proteome</keyword>
<proteinExistence type="predicted"/>
<dbReference type="OrthoDB" id="5328458at2"/>
<evidence type="ECO:0000313" key="4">
    <source>
        <dbReference type="Proteomes" id="UP000317935"/>
    </source>
</evidence>
<gene>
    <name evidence="2" type="ORF">NHP190020_17760</name>
    <name evidence="3" type="ORF">SNTW_17130</name>
</gene>
<accession>A0A6J4D004</accession>
<dbReference type="Proteomes" id="UP000509742">
    <property type="component" value="Chromosome"/>
</dbReference>